<dbReference type="InterPro" id="IPR000515">
    <property type="entry name" value="MetI-like"/>
</dbReference>
<evidence type="ECO:0000256" key="6">
    <source>
        <dbReference type="ARBA" id="ARBA00023136"/>
    </source>
</evidence>
<dbReference type="InterPro" id="IPR035906">
    <property type="entry name" value="MetI-like_sf"/>
</dbReference>
<dbReference type="EMBL" id="ATBP01001196">
    <property type="protein sequence ID" value="ETR67828.1"/>
    <property type="molecule type" value="Genomic_DNA"/>
</dbReference>
<dbReference type="GO" id="GO:0055085">
    <property type="term" value="P:transmembrane transport"/>
    <property type="evidence" value="ECO:0007669"/>
    <property type="project" value="InterPro"/>
</dbReference>
<feature type="transmembrane region" description="Helical" evidence="7">
    <location>
        <begin position="159"/>
        <end position="176"/>
    </location>
</feature>
<evidence type="ECO:0000256" key="4">
    <source>
        <dbReference type="ARBA" id="ARBA00022692"/>
    </source>
</evidence>
<feature type="transmembrane region" description="Helical" evidence="7">
    <location>
        <begin position="6"/>
        <end position="24"/>
    </location>
</feature>
<keyword evidence="4 7" id="KW-0812">Transmembrane</keyword>
<feature type="transmembrane region" description="Helical" evidence="7">
    <location>
        <begin position="108"/>
        <end position="138"/>
    </location>
</feature>
<accession>A0A1V1NZ46</accession>
<reference evidence="10" key="1">
    <citation type="submission" date="2012-11" db="EMBL/GenBank/DDBJ databases">
        <authorList>
            <person name="Lucero-Rivera Y.E."/>
            <person name="Tovar-Ramirez D."/>
        </authorList>
    </citation>
    <scope>NUCLEOTIDE SEQUENCE [LARGE SCALE GENOMIC DNA]</scope>
    <source>
        <strain evidence="10">Araruama</strain>
    </source>
</reference>
<feature type="transmembrane region" description="Helical" evidence="7">
    <location>
        <begin position="215"/>
        <end position="236"/>
    </location>
</feature>
<comment type="caution">
    <text evidence="9">The sequence shown here is derived from an EMBL/GenBank/DDBJ whole genome shotgun (WGS) entry which is preliminary data.</text>
</comment>
<evidence type="ECO:0000256" key="5">
    <source>
        <dbReference type="ARBA" id="ARBA00022989"/>
    </source>
</evidence>
<comment type="similarity">
    <text evidence="7">Belongs to the binding-protein-dependent transport system permease family.</text>
</comment>
<dbReference type="SUPFAM" id="SSF161098">
    <property type="entry name" value="MetI-like"/>
    <property type="match status" value="1"/>
</dbReference>
<evidence type="ECO:0000256" key="7">
    <source>
        <dbReference type="RuleBase" id="RU363032"/>
    </source>
</evidence>
<evidence type="ECO:0000256" key="1">
    <source>
        <dbReference type="ARBA" id="ARBA00004651"/>
    </source>
</evidence>
<organism evidence="9 10">
    <name type="scientific">Candidatus Magnetoglobus multicellularis str. Araruama</name>
    <dbReference type="NCBI Taxonomy" id="890399"/>
    <lineage>
        <taxon>Bacteria</taxon>
        <taxon>Pseudomonadati</taxon>
        <taxon>Thermodesulfobacteriota</taxon>
        <taxon>Desulfobacteria</taxon>
        <taxon>Desulfobacterales</taxon>
        <taxon>Desulfobacteraceae</taxon>
        <taxon>Candidatus Magnetoglobus</taxon>
    </lineage>
</organism>
<gene>
    <name evidence="9" type="ORF">OMM_04930</name>
</gene>
<dbReference type="Gene3D" id="1.10.3720.10">
    <property type="entry name" value="MetI-like"/>
    <property type="match status" value="1"/>
</dbReference>
<evidence type="ECO:0000313" key="10">
    <source>
        <dbReference type="Proteomes" id="UP000189670"/>
    </source>
</evidence>
<keyword evidence="5 7" id="KW-1133">Transmembrane helix</keyword>
<evidence type="ECO:0000256" key="2">
    <source>
        <dbReference type="ARBA" id="ARBA00022448"/>
    </source>
</evidence>
<name>A0A1V1NZ46_9BACT</name>
<keyword evidence="3" id="KW-1003">Cell membrane</keyword>
<feature type="transmembrane region" description="Helical" evidence="7">
    <location>
        <begin position="182"/>
        <end position="203"/>
    </location>
</feature>
<evidence type="ECO:0000259" key="8">
    <source>
        <dbReference type="PROSITE" id="PS50928"/>
    </source>
</evidence>
<dbReference type="PANTHER" id="PTHR30151">
    <property type="entry name" value="ALKANE SULFONATE ABC TRANSPORTER-RELATED, MEMBRANE SUBUNIT"/>
    <property type="match status" value="1"/>
</dbReference>
<dbReference type="Proteomes" id="UP000189670">
    <property type="component" value="Unassembled WGS sequence"/>
</dbReference>
<comment type="subcellular location">
    <subcellularLocation>
        <location evidence="1 7">Cell membrane</location>
        <topology evidence="1 7">Multi-pass membrane protein</topology>
    </subcellularLocation>
</comment>
<feature type="transmembrane region" description="Helical" evidence="7">
    <location>
        <begin position="61"/>
        <end position="88"/>
    </location>
</feature>
<keyword evidence="6 7" id="KW-0472">Membrane</keyword>
<evidence type="ECO:0000256" key="3">
    <source>
        <dbReference type="ARBA" id="ARBA00022475"/>
    </source>
</evidence>
<dbReference type="PROSITE" id="PS50928">
    <property type="entry name" value="ABC_TM1"/>
    <property type="match status" value="1"/>
</dbReference>
<dbReference type="PANTHER" id="PTHR30151:SF0">
    <property type="entry name" value="ABC TRANSPORTER PERMEASE PROTEIN MJ0413-RELATED"/>
    <property type="match status" value="1"/>
</dbReference>
<proteinExistence type="inferred from homology"/>
<sequence length="251" mass="27598">MTTWNYRIVSMLGVILIILLWITLPSNQSPIPPLLNIIAKGWVLIQTGELMKDIQASLYRVSIGLFFGILHGIIVGVLCIFSLFRFMITPLIELTRPIPPIAWIPLMLVIFGIGNVSAIALVALASFFPIIVAVIHSIDGIDNDLVLMAKSHGAQIGSLIRYVYMPSVLPTFLTGVRLGTGLGWFSVVAAEMMGSYGGLGYGIQIASLNLEMEKFFVYLLTIGICGFCMNGSLLWINNKMNTWYLEGKNAQ</sequence>
<evidence type="ECO:0000313" key="9">
    <source>
        <dbReference type="EMBL" id="ETR67828.1"/>
    </source>
</evidence>
<dbReference type="Pfam" id="PF00528">
    <property type="entry name" value="BPD_transp_1"/>
    <property type="match status" value="1"/>
</dbReference>
<dbReference type="GO" id="GO:0005886">
    <property type="term" value="C:plasma membrane"/>
    <property type="evidence" value="ECO:0007669"/>
    <property type="project" value="UniProtKB-SubCell"/>
</dbReference>
<feature type="domain" description="ABC transmembrane type-1" evidence="8">
    <location>
        <begin position="54"/>
        <end position="237"/>
    </location>
</feature>
<dbReference type="CDD" id="cd06261">
    <property type="entry name" value="TM_PBP2"/>
    <property type="match status" value="1"/>
</dbReference>
<protein>
    <submittedName>
        <fullName evidence="9">Sulfonate/nitrate/taurine transport system permease protein</fullName>
    </submittedName>
</protein>
<dbReference type="AlphaFoldDB" id="A0A1V1NZ46"/>
<keyword evidence="2 7" id="KW-0813">Transport</keyword>